<evidence type="ECO:0000313" key="2">
    <source>
        <dbReference type="EMBL" id="MDN3193938.1"/>
    </source>
</evidence>
<dbReference type="RefSeq" id="WP_010816305.1">
    <property type="nucleotide sequence ID" value="NZ_CP053182.1"/>
</dbReference>
<dbReference type="SUPFAM" id="SSF55729">
    <property type="entry name" value="Acyl-CoA N-acyltransferases (Nat)"/>
    <property type="match status" value="1"/>
</dbReference>
<evidence type="ECO:0000259" key="1">
    <source>
        <dbReference type="PROSITE" id="PS51186"/>
    </source>
</evidence>
<dbReference type="CDD" id="cd04301">
    <property type="entry name" value="NAT_SF"/>
    <property type="match status" value="1"/>
</dbReference>
<name>A0AAW7KFD9_ENTFL</name>
<dbReference type="PROSITE" id="PS51186">
    <property type="entry name" value="GNAT"/>
    <property type="match status" value="1"/>
</dbReference>
<organism evidence="2 3">
    <name type="scientific">Enterococcus faecalis</name>
    <name type="common">Streptococcus faecalis</name>
    <dbReference type="NCBI Taxonomy" id="1351"/>
    <lineage>
        <taxon>Bacteria</taxon>
        <taxon>Bacillati</taxon>
        <taxon>Bacillota</taxon>
        <taxon>Bacilli</taxon>
        <taxon>Lactobacillales</taxon>
        <taxon>Enterococcaceae</taxon>
        <taxon>Enterococcus</taxon>
    </lineage>
</organism>
<dbReference type="AlphaFoldDB" id="A0AAW7KFD9"/>
<dbReference type="Pfam" id="PF00583">
    <property type="entry name" value="Acetyltransf_1"/>
    <property type="match status" value="1"/>
</dbReference>
<dbReference type="InterPro" id="IPR000182">
    <property type="entry name" value="GNAT_dom"/>
</dbReference>
<dbReference type="InterPro" id="IPR016181">
    <property type="entry name" value="Acyl_CoA_acyltransferase"/>
</dbReference>
<dbReference type="Gene3D" id="3.40.630.30">
    <property type="match status" value="1"/>
</dbReference>
<protein>
    <submittedName>
        <fullName evidence="2">GNAT family N-acetyltransferase</fullName>
    </submittedName>
</protein>
<feature type="domain" description="N-acetyltransferase" evidence="1">
    <location>
        <begin position="38"/>
        <end position="192"/>
    </location>
</feature>
<evidence type="ECO:0000313" key="3">
    <source>
        <dbReference type="Proteomes" id="UP001173174"/>
    </source>
</evidence>
<dbReference type="EMBL" id="JAREWH010000067">
    <property type="protein sequence ID" value="MDN3193938.1"/>
    <property type="molecule type" value="Genomic_DNA"/>
</dbReference>
<sequence>MKKRKIEKLQRLCNQYEYELNQFKCCKERHKVNNTRSEKYPLPSPEILDNGNHIILDELDLLNGIIMVFKLKKPVERWMLDLGSSLQYKNDCAKCIARIKLGLTVDNFTKIEGLGVDPAYRKKGLATYLLNRTIIWGKEKGVSGLYLTACASPISYENSLTQDELVQFYKNFGFQQRYDECSDDLVYYYNDKRDFRWI</sequence>
<dbReference type="GO" id="GO:0016747">
    <property type="term" value="F:acyltransferase activity, transferring groups other than amino-acyl groups"/>
    <property type="evidence" value="ECO:0007669"/>
    <property type="project" value="InterPro"/>
</dbReference>
<accession>A0AAW7KFD9</accession>
<reference evidence="2" key="2">
    <citation type="submission" date="2023-03" db="EMBL/GenBank/DDBJ databases">
        <authorList>
            <person name="Zajac M."/>
            <person name="Kwit R."/>
            <person name="Wasyl D."/>
        </authorList>
    </citation>
    <scope>NUCLEOTIDE SEQUENCE</scope>
    <source>
        <strain evidence="2">691B_2</strain>
    </source>
</reference>
<reference evidence="2" key="1">
    <citation type="journal article" date="2023" name="Pathogens">
        <title>Prevalence of Enterococcus spp. and the Whole-Genome Characteristics of Enterococcus faecium and Enterococcus faecalis Strains Isolated from Free-Living Birds in Poland.</title>
        <authorList>
            <person name="Kwit R."/>
            <person name="Zajac M."/>
            <person name="Smialowska-Weglinska A."/>
            <person name="Skarzynska M."/>
            <person name="Bomba A."/>
            <person name="Lalak A."/>
            <person name="Skrzypiec E."/>
            <person name="Wojdat D."/>
            <person name="Koza W."/>
            <person name="Mikos-Wojewoda E."/>
            <person name="Pasim P."/>
            <person name="Skora M."/>
            <person name="Polak M."/>
            <person name="Wiacek J."/>
            <person name="Wasyl D."/>
        </authorList>
    </citation>
    <scope>NUCLEOTIDE SEQUENCE</scope>
    <source>
        <strain evidence="2">691B_2</strain>
    </source>
</reference>
<dbReference type="Proteomes" id="UP001173174">
    <property type="component" value="Unassembled WGS sequence"/>
</dbReference>
<comment type="caution">
    <text evidence="2">The sequence shown here is derived from an EMBL/GenBank/DDBJ whole genome shotgun (WGS) entry which is preliminary data.</text>
</comment>
<proteinExistence type="predicted"/>
<gene>
    <name evidence="2" type="ORF">P0E79_15840</name>
</gene>